<dbReference type="PANTHER" id="PTHR10885">
    <property type="entry name" value="ISOPENTENYL-DIPHOSPHATE DELTA-ISOMERASE"/>
    <property type="match status" value="1"/>
</dbReference>
<dbReference type="EMBL" id="FO082271">
    <property type="protein sequence ID" value="CCO17940.1"/>
    <property type="molecule type" value="Genomic_DNA"/>
</dbReference>
<dbReference type="Proteomes" id="UP000198341">
    <property type="component" value="Chromosome 8"/>
</dbReference>
<evidence type="ECO:0000256" key="1">
    <source>
        <dbReference type="ARBA" id="ARBA00003951"/>
    </source>
</evidence>
<proteinExistence type="inferred from homology"/>
<dbReference type="eggNOG" id="KOG0142">
    <property type="taxonomic scope" value="Eukaryota"/>
</dbReference>
<evidence type="ECO:0000256" key="5">
    <source>
        <dbReference type="ARBA" id="ARBA00023229"/>
    </source>
</evidence>
<dbReference type="GO" id="GO:0004452">
    <property type="term" value="F:isopentenyl-diphosphate delta-isomerase activity"/>
    <property type="evidence" value="ECO:0007669"/>
    <property type="project" value="UniProtKB-EC"/>
</dbReference>
<dbReference type="InterPro" id="IPR015797">
    <property type="entry name" value="NUDIX_hydrolase-like_dom_sf"/>
</dbReference>
<dbReference type="GeneID" id="19014449"/>
<evidence type="ECO:0000256" key="4">
    <source>
        <dbReference type="ARBA" id="ARBA00012057"/>
    </source>
</evidence>
<evidence type="ECO:0000313" key="9">
    <source>
        <dbReference type="Proteomes" id="UP000198341"/>
    </source>
</evidence>
<keyword evidence="5" id="KW-0414">Isoprene biosynthesis</keyword>
<evidence type="ECO:0000256" key="2">
    <source>
        <dbReference type="ARBA" id="ARBA00004826"/>
    </source>
</evidence>
<dbReference type="Pfam" id="PF00293">
    <property type="entry name" value="NUDIX"/>
    <property type="match status" value="1"/>
</dbReference>
<dbReference type="GO" id="GO:0009240">
    <property type="term" value="P:isopentenyl diphosphate biosynthetic process"/>
    <property type="evidence" value="ECO:0007669"/>
    <property type="project" value="TreeGrafter"/>
</dbReference>
<dbReference type="RefSeq" id="XP_007511819.1">
    <property type="nucleotide sequence ID" value="XM_007511757.1"/>
</dbReference>
<comment type="similarity">
    <text evidence="3">Belongs to the IPP isomerase type 1 family.</text>
</comment>
<keyword evidence="6" id="KW-0413">Isomerase</keyword>
<evidence type="ECO:0000256" key="3">
    <source>
        <dbReference type="ARBA" id="ARBA00007579"/>
    </source>
</evidence>
<dbReference type="PROSITE" id="PS51462">
    <property type="entry name" value="NUDIX"/>
    <property type="match status" value="1"/>
</dbReference>
<accession>K8EZN1</accession>
<feature type="domain" description="Nudix hydrolase" evidence="7">
    <location>
        <begin position="59"/>
        <end position="235"/>
    </location>
</feature>
<dbReference type="InterPro" id="IPR000086">
    <property type="entry name" value="NUDIX_hydrolase_dom"/>
</dbReference>
<comment type="function">
    <text evidence="1">Catalyzes the 1,3-allylic rearrangement of the homoallylic substrate isopentenyl (IPP) to its highly electrophilic allylic isomer, dimethylallyl diphosphate (DMAPP).</text>
</comment>
<dbReference type="GO" id="GO:0050992">
    <property type="term" value="P:dimethylallyl diphosphate biosynthetic process"/>
    <property type="evidence" value="ECO:0007669"/>
    <property type="project" value="UniProtKB-UniPathway"/>
</dbReference>
<dbReference type="PANTHER" id="PTHR10885:SF0">
    <property type="entry name" value="ISOPENTENYL-DIPHOSPHATE DELTA-ISOMERASE"/>
    <property type="match status" value="1"/>
</dbReference>
<dbReference type="KEGG" id="bpg:Bathy08g04700"/>
<evidence type="ECO:0000259" key="7">
    <source>
        <dbReference type="PROSITE" id="PS51462"/>
    </source>
</evidence>
<dbReference type="OrthoDB" id="510307at2759"/>
<dbReference type="PIRSF" id="PIRSF018427">
    <property type="entry name" value="Isopntndiph_ism"/>
    <property type="match status" value="1"/>
</dbReference>
<dbReference type="STRING" id="41875.K8EZN1"/>
<name>K8EZN1_9CHLO</name>
<dbReference type="AlphaFoldDB" id="K8EZN1"/>
<dbReference type="CDD" id="cd02885">
    <property type="entry name" value="NUDIX_IPP_Isomerase"/>
    <property type="match status" value="1"/>
</dbReference>
<dbReference type="UniPathway" id="UPA00059">
    <property type="reaction ID" value="UER00104"/>
</dbReference>
<dbReference type="EC" id="5.3.3.2" evidence="4"/>
<protein>
    <recommendedName>
        <fullName evidence="4">isopentenyl-diphosphate Delta-isomerase</fullName>
        <ecNumber evidence="4">5.3.3.2</ecNumber>
    </recommendedName>
</protein>
<keyword evidence="9" id="KW-1185">Reference proteome</keyword>
<organism evidence="8 9">
    <name type="scientific">Bathycoccus prasinos</name>
    <dbReference type="NCBI Taxonomy" id="41875"/>
    <lineage>
        <taxon>Eukaryota</taxon>
        <taxon>Viridiplantae</taxon>
        <taxon>Chlorophyta</taxon>
        <taxon>Mamiellophyceae</taxon>
        <taxon>Mamiellales</taxon>
        <taxon>Bathycoccaceae</taxon>
        <taxon>Bathycoccus</taxon>
    </lineage>
</organism>
<evidence type="ECO:0000256" key="6">
    <source>
        <dbReference type="ARBA" id="ARBA00023235"/>
    </source>
</evidence>
<dbReference type="InterPro" id="IPR011876">
    <property type="entry name" value="IsopentenylPP_isomerase_typ1"/>
</dbReference>
<reference evidence="8 9" key="1">
    <citation type="submission" date="2011-10" db="EMBL/GenBank/DDBJ databases">
        <authorList>
            <person name="Genoscope - CEA"/>
        </authorList>
    </citation>
    <scope>NUCLEOTIDE SEQUENCE [LARGE SCALE GENOMIC DNA]</scope>
    <source>
        <strain evidence="8 9">RCC 1105</strain>
    </source>
</reference>
<dbReference type="SUPFAM" id="SSF55811">
    <property type="entry name" value="Nudix"/>
    <property type="match status" value="1"/>
</dbReference>
<dbReference type="NCBIfam" id="TIGR02150">
    <property type="entry name" value="IPP_isom_1"/>
    <property type="match status" value="1"/>
</dbReference>
<gene>
    <name evidence="8" type="ORF">Bathy08g04700</name>
</gene>
<sequence length="272" mass="31576">MSSSSKGKNWDGSGTQEDLMHRDECILVDAKDSIVGHASKYDAHHFSANAERRNTPKGLLHRAFSVFLFDKENNKLLLQQRAASKITFPSVWTNTCCSHQLHGYEPTEVDDEVVDVRKNKRAPGAVRAARRKLLHELNIDPETVKETQFKFLTRLHYCAKDSFGEASLRPENGTAFWGEHEMDYVLFCRADQAELVKGGMSINPEEVDAMIWVSPEELREMMKEEKGLRWSPWFRIIVDRFLWKWWENIDEVFATDKFVDEQSIHEVLEEED</sequence>
<evidence type="ECO:0000313" key="8">
    <source>
        <dbReference type="EMBL" id="CCO17940.1"/>
    </source>
</evidence>
<dbReference type="Gene3D" id="3.90.79.10">
    <property type="entry name" value="Nucleoside Triphosphate Pyrophosphohydrolase"/>
    <property type="match status" value="1"/>
</dbReference>
<dbReference type="GO" id="GO:0005737">
    <property type="term" value="C:cytoplasm"/>
    <property type="evidence" value="ECO:0007669"/>
    <property type="project" value="TreeGrafter"/>
</dbReference>
<comment type="pathway">
    <text evidence="2">Isoprenoid biosynthesis; dimethylallyl diphosphate biosynthesis; dimethylallyl diphosphate from isopentenyl diphosphate: step 1/1.</text>
</comment>